<proteinExistence type="predicted"/>
<evidence type="ECO:0000313" key="2">
    <source>
        <dbReference type="Proteomes" id="UP000076798"/>
    </source>
</evidence>
<gene>
    <name evidence="1" type="ORF">SISSUDRAFT_592456</name>
</gene>
<protein>
    <submittedName>
        <fullName evidence="1">Uncharacterized protein</fullName>
    </submittedName>
</protein>
<organism evidence="1 2">
    <name type="scientific">Sistotremastrum suecicum HHB10207 ss-3</name>
    <dbReference type="NCBI Taxonomy" id="1314776"/>
    <lineage>
        <taxon>Eukaryota</taxon>
        <taxon>Fungi</taxon>
        <taxon>Dikarya</taxon>
        <taxon>Basidiomycota</taxon>
        <taxon>Agaricomycotina</taxon>
        <taxon>Agaricomycetes</taxon>
        <taxon>Sistotremastrales</taxon>
        <taxon>Sistotremastraceae</taxon>
        <taxon>Sistotremastrum</taxon>
    </lineage>
</organism>
<dbReference type="AlphaFoldDB" id="A0A165XBW7"/>
<name>A0A165XBW7_9AGAM</name>
<dbReference type="EMBL" id="KV428398">
    <property type="protein sequence ID" value="KZT32040.1"/>
    <property type="molecule type" value="Genomic_DNA"/>
</dbReference>
<sequence>MPKMVAPSFLSISIKPKGVRIRTDGVPSINYSSRWIGYGMQHVHKPQHNQCILPTLVEMCTFLPEALGVQPTTLSINYDIWPENQQLTALSHVQPGLFFRRLFEAHSGVAELKISGCLLEAVDIIRADLTLLPLVARINITTDWGYQHRGGAMMTLAEVRQLHNNIVDIHATRPRVLHVSNVPRFSNLSNVVDDDE</sequence>
<evidence type="ECO:0000313" key="1">
    <source>
        <dbReference type="EMBL" id="KZT32040.1"/>
    </source>
</evidence>
<accession>A0A165XBW7</accession>
<dbReference type="Proteomes" id="UP000076798">
    <property type="component" value="Unassembled WGS sequence"/>
</dbReference>
<reference evidence="1 2" key="1">
    <citation type="journal article" date="2016" name="Mol. Biol. Evol.">
        <title>Comparative Genomics of Early-Diverging Mushroom-Forming Fungi Provides Insights into the Origins of Lignocellulose Decay Capabilities.</title>
        <authorList>
            <person name="Nagy L.G."/>
            <person name="Riley R."/>
            <person name="Tritt A."/>
            <person name="Adam C."/>
            <person name="Daum C."/>
            <person name="Floudas D."/>
            <person name="Sun H."/>
            <person name="Yadav J.S."/>
            <person name="Pangilinan J."/>
            <person name="Larsson K.H."/>
            <person name="Matsuura K."/>
            <person name="Barry K."/>
            <person name="Labutti K."/>
            <person name="Kuo R."/>
            <person name="Ohm R.A."/>
            <person name="Bhattacharya S.S."/>
            <person name="Shirouzu T."/>
            <person name="Yoshinaga Y."/>
            <person name="Martin F.M."/>
            <person name="Grigoriev I.V."/>
            <person name="Hibbett D.S."/>
        </authorList>
    </citation>
    <scope>NUCLEOTIDE SEQUENCE [LARGE SCALE GENOMIC DNA]</scope>
    <source>
        <strain evidence="1 2">HHB10207 ss-3</strain>
    </source>
</reference>
<keyword evidence="2" id="KW-1185">Reference proteome</keyword>